<feature type="transmembrane region" description="Helical" evidence="4">
    <location>
        <begin position="112"/>
        <end position="134"/>
    </location>
</feature>
<evidence type="ECO:0000256" key="2">
    <source>
        <dbReference type="ARBA" id="ARBA00022989"/>
    </source>
</evidence>
<dbReference type="PROSITE" id="PS50850">
    <property type="entry name" value="MFS"/>
    <property type="match status" value="1"/>
</dbReference>
<organism evidence="6 7">
    <name type="scientific">Burkholderia ubonensis</name>
    <dbReference type="NCBI Taxonomy" id="101571"/>
    <lineage>
        <taxon>Bacteria</taxon>
        <taxon>Pseudomonadati</taxon>
        <taxon>Pseudomonadota</taxon>
        <taxon>Betaproteobacteria</taxon>
        <taxon>Burkholderiales</taxon>
        <taxon>Burkholderiaceae</taxon>
        <taxon>Burkholderia</taxon>
        <taxon>Burkholderia cepacia complex</taxon>
    </lineage>
</organism>
<proteinExistence type="predicted"/>
<evidence type="ECO:0000313" key="7">
    <source>
        <dbReference type="Proteomes" id="UP000243680"/>
    </source>
</evidence>
<dbReference type="SUPFAM" id="SSF103473">
    <property type="entry name" value="MFS general substrate transporter"/>
    <property type="match status" value="1"/>
</dbReference>
<protein>
    <submittedName>
        <fullName evidence="6">MFS transporter</fullName>
    </submittedName>
</protein>
<keyword evidence="2 4" id="KW-1133">Transmembrane helix</keyword>
<feature type="transmembrane region" description="Helical" evidence="4">
    <location>
        <begin position="382"/>
        <end position="402"/>
    </location>
</feature>
<dbReference type="Proteomes" id="UP000243680">
    <property type="component" value="Chromosome 2"/>
</dbReference>
<feature type="transmembrane region" description="Helical" evidence="4">
    <location>
        <begin position="351"/>
        <end position="370"/>
    </location>
</feature>
<dbReference type="PANTHER" id="PTHR23523:SF1">
    <property type="entry name" value="CYANATE TRANSPORT PROTEIN CYNX"/>
    <property type="match status" value="1"/>
</dbReference>
<dbReference type="Gene3D" id="1.20.1250.20">
    <property type="entry name" value="MFS general substrate transporter like domains"/>
    <property type="match status" value="1"/>
</dbReference>
<dbReference type="InterPro" id="IPR052524">
    <property type="entry name" value="MFS_Cyanate_Porter"/>
</dbReference>
<feature type="transmembrane region" description="Helical" evidence="4">
    <location>
        <begin position="292"/>
        <end position="311"/>
    </location>
</feature>
<dbReference type="InterPro" id="IPR036259">
    <property type="entry name" value="MFS_trans_sf"/>
</dbReference>
<evidence type="ECO:0000259" key="5">
    <source>
        <dbReference type="PROSITE" id="PS50850"/>
    </source>
</evidence>
<evidence type="ECO:0000256" key="3">
    <source>
        <dbReference type="ARBA" id="ARBA00023136"/>
    </source>
</evidence>
<feature type="domain" description="Major facilitator superfamily (MFS) profile" evidence="5">
    <location>
        <begin position="18"/>
        <end position="407"/>
    </location>
</feature>
<dbReference type="EMBL" id="CP013422">
    <property type="protein sequence ID" value="AOJ77667.1"/>
    <property type="molecule type" value="Genomic_DNA"/>
</dbReference>
<evidence type="ECO:0000313" key="6">
    <source>
        <dbReference type="EMBL" id="AOJ77667.1"/>
    </source>
</evidence>
<dbReference type="InterPro" id="IPR011701">
    <property type="entry name" value="MFS"/>
</dbReference>
<dbReference type="InterPro" id="IPR020846">
    <property type="entry name" value="MFS_dom"/>
</dbReference>
<sequence length="418" mass="42897">MTDRCTAQAACRPRAASMSYGALALLVLAGINLRPFLTAFGPVLDFVRSDTGLGFRAAALLTTLPFVLMGIVAGGGVGLARRVGERRALTVALVLIAAGCTARLWAGSGSGLVVTAIVAGAGVAVIQALTPGLAKRWFVDRLPLAMGVYSAALVGGGAFGAMTSPWLAAHGGWRLSLAVWAVPALVTLTLWRTHAPRDAAHGAHAVHAAHAATVPASVAAFARVPRAWQLALFFGLCNSGYASVVAWLPAFYRSAGMSAQASGNLLAWMALFQAAGALAMPLLAKRAHDRRAVLWATLALQATGFAGFAAMPALAPWLWVASVGIGLGGFFSMSLIVTLDHLPDARLAGALAAFVQGVGFLIVAASPWLIGWLRDAGGGFAIAWWAHAGVVAAMAALNAAFAPAGYRRSMVRITGAAC</sequence>
<name>A0A1B4LKI7_9BURK</name>
<reference evidence="6 7" key="1">
    <citation type="submission" date="2015-12" db="EMBL/GenBank/DDBJ databases">
        <title>Diversity of Burkholderia near neighbor genomes.</title>
        <authorList>
            <person name="Sahl J."/>
            <person name="Wagner D."/>
            <person name="Keim P."/>
        </authorList>
    </citation>
    <scope>NUCLEOTIDE SEQUENCE [LARGE SCALE GENOMIC DNA]</scope>
    <source>
        <strain evidence="6 7">MSMB0783</strain>
    </source>
</reference>
<feature type="transmembrane region" description="Helical" evidence="4">
    <location>
        <begin position="146"/>
        <end position="167"/>
    </location>
</feature>
<dbReference type="Pfam" id="PF07690">
    <property type="entry name" value="MFS_1"/>
    <property type="match status" value="1"/>
</dbReference>
<evidence type="ECO:0000256" key="4">
    <source>
        <dbReference type="SAM" id="Phobius"/>
    </source>
</evidence>
<evidence type="ECO:0000256" key="1">
    <source>
        <dbReference type="ARBA" id="ARBA00022692"/>
    </source>
</evidence>
<feature type="transmembrane region" description="Helical" evidence="4">
    <location>
        <begin position="57"/>
        <end position="80"/>
    </location>
</feature>
<dbReference type="GO" id="GO:0022857">
    <property type="term" value="F:transmembrane transporter activity"/>
    <property type="evidence" value="ECO:0007669"/>
    <property type="project" value="InterPro"/>
</dbReference>
<feature type="transmembrane region" description="Helical" evidence="4">
    <location>
        <begin position="230"/>
        <end position="252"/>
    </location>
</feature>
<keyword evidence="1 4" id="KW-0812">Transmembrane</keyword>
<dbReference type="NCBIfam" id="NF007256">
    <property type="entry name" value="PRK09705.1"/>
    <property type="match status" value="1"/>
</dbReference>
<feature type="transmembrane region" description="Helical" evidence="4">
    <location>
        <begin position="317"/>
        <end position="339"/>
    </location>
</feature>
<feature type="transmembrane region" description="Helical" evidence="4">
    <location>
        <begin position="87"/>
        <end position="106"/>
    </location>
</feature>
<feature type="transmembrane region" description="Helical" evidence="4">
    <location>
        <begin position="173"/>
        <end position="191"/>
    </location>
</feature>
<feature type="transmembrane region" description="Helical" evidence="4">
    <location>
        <begin position="20"/>
        <end position="37"/>
    </location>
</feature>
<dbReference type="RefSeq" id="WP_059735651.1">
    <property type="nucleotide sequence ID" value="NZ_CP013422.1"/>
</dbReference>
<accession>A0A1B4LKI7</accession>
<keyword evidence="3 4" id="KW-0472">Membrane</keyword>
<dbReference type="PANTHER" id="PTHR23523">
    <property type="match status" value="1"/>
</dbReference>
<dbReference type="AlphaFoldDB" id="A0A1B4LKI7"/>
<gene>
    <name evidence="6" type="ORF">WJ35_21515</name>
</gene>
<feature type="transmembrane region" description="Helical" evidence="4">
    <location>
        <begin position="264"/>
        <end position="283"/>
    </location>
</feature>